<dbReference type="Gene3D" id="1.20.1560.10">
    <property type="entry name" value="ABC transporter type 1, transmembrane domain"/>
    <property type="match status" value="1"/>
</dbReference>
<dbReference type="InterPro" id="IPR039421">
    <property type="entry name" value="Type_1_exporter"/>
</dbReference>
<evidence type="ECO:0000256" key="8">
    <source>
        <dbReference type="ARBA" id="ARBA00023136"/>
    </source>
</evidence>
<dbReference type="EMBL" id="JBHSWW010000010">
    <property type="protein sequence ID" value="MFC6752205.1"/>
    <property type="molecule type" value="Genomic_DNA"/>
</dbReference>
<comment type="subcellular location">
    <subcellularLocation>
        <location evidence="1">Cell membrane</location>
        <topology evidence="1">Multi-pass membrane protein</topology>
    </subcellularLocation>
</comment>
<dbReference type="PANTHER" id="PTHR24221:SF654">
    <property type="entry name" value="ATP-BINDING CASSETTE SUB-FAMILY B MEMBER 6"/>
    <property type="match status" value="1"/>
</dbReference>
<dbReference type="InterPro" id="IPR017871">
    <property type="entry name" value="ABC_transporter-like_CS"/>
</dbReference>
<sequence length="601" mass="66896">MSDSENNTVSRREKIDALLDVARFNPKFTVLIIGLGLVAAVLEGVGLSFILPIVEIVQVEDPVAEADGLMAAFVIAYQTVGIPFTLGFVVVGVAVVMTARYTMSFIVAWFREALRTYYIRDLQMRAFGSALDARIEYFDEEGSDDILNAIVTQTNYAGRAIQRVVKLTQTLFLSLAYLLIALLIAPTLTIFALVVLGGLTVLLRNVVEPGYEIGELVAEANEQRQEAAQAGTQGIRDIRIFGLADELYQDFTDAIDQFTDSRIKLRRNEAAINNFYNLGVAVSVFVLIYLALTFADLSVGALGVFLFAMFQLGPKVSSLNSQFYNLENDLPHLVRTQKFIRELESQEEPNEPVRDVPAEVDHVKFDDVRFSYDDEEQILRGVDFEVKKGEFIAFVGQSGAGKSTIVSLLARLYEVDDGEIQANGVPVHEMDIDEWRDRLSIVRQSPFIFNDTLRYNLTIGNRDVTEAELDRVCEIARVDEFFDDLPDGYGTMVGDDGVRLSGGQKQRVALARALLEDADLLVLDEATSDLDSNLEQEVQVAIEAMDRDYAMITIAHRLSTVQNADRIYTMDDGEVTEVGTHTELLDNGGQYEQLYTIQSKG</sequence>
<gene>
    <name evidence="12" type="ORF">ACFQEU_01780</name>
</gene>
<dbReference type="FunFam" id="3.40.50.300:FF:000221">
    <property type="entry name" value="Multidrug ABC transporter ATP-binding protein"/>
    <property type="match status" value="1"/>
</dbReference>
<dbReference type="GO" id="GO:0005886">
    <property type="term" value="C:plasma membrane"/>
    <property type="evidence" value="ECO:0007669"/>
    <property type="project" value="UniProtKB-SubCell"/>
</dbReference>
<feature type="transmembrane region" description="Helical" evidence="9">
    <location>
        <begin position="28"/>
        <end position="51"/>
    </location>
</feature>
<dbReference type="InterPro" id="IPR036640">
    <property type="entry name" value="ABC1_TM_sf"/>
</dbReference>
<dbReference type="SUPFAM" id="SSF90123">
    <property type="entry name" value="ABC transporter transmembrane region"/>
    <property type="match status" value="1"/>
</dbReference>
<protein>
    <submittedName>
        <fullName evidence="12">ABC transporter ATP-binding protein</fullName>
    </submittedName>
</protein>
<dbReference type="SMART" id="SM00382">
    <property type="entry name" value="AAA"/>
    <property type="match status" value="1"/>
</dbReference>
<keyword evidence="3" id="KW-1003">Cell membrane</keyword>
<dbReference type="InterPro" id="IPR003439">
    <property type="entry name" value="ABC_transporter-like_ATP-bd"/>
</dbReference>
<reference evidence="12 13" key="1">
    <citation type="journal article" date="2019" name="Int. J. Syst. Evol. Microbiol.">
        <title>The Global Catalogue of Microorganisms (GCM) 10K type strain sequencing project: providing services to taxonomists for standard genome sequencing and annotation.</title>
        <authorList>
            <consortium name="The Broad Institute Genomics Platform"/>
            <consortium name="The Broad Institute Genome Sequencing Center for Infectious Disease"/>
            <person name="Wu L."/>
            <person name="Ma J."/>
        </authorList>
    </citation>
    <scope>NUCLEOTIDE SEQUENCE [LARGE SCALE GENOMIC DNA]</scope>
    <source>
        <strain evidence="12 13">CGMCC 1.3239</strain>
    </source>
</reference>
<dbReference type="Pfam" id="PF00005">
    <property type="entry name" value="ABC_tran"/>
    <property type="match status" value="1"/>
</dbReference>
<dbReference type="InterPro" id="IPR003593">
    <property type="entry name" value="AAA+_ATPase"/>
</dbReference>
<dbReference type="InterPro" id="IPR027417">
    <property type="entry name" value="P-loop_NTPase"/>
</dbReference>
<keyword evidence="2" id="KW-0813">Transport</keyword>
<evidence type="ECO:0000313" key="12">
    <source>
        <dbReference type="EMBL" id="MFC6752205.1"/>
    </source>
</evidence>
<evidence type="ECO:0000256" key="5">
    <source>
        <dbReference type="ARBA" id="ARBA00022741"/>
    </source>
</evidence>
<dbReference type="Gene3D" id="3.40.50.300">
    <property type="entry name" value="P-loop containing nucleotide triphosphate hydrolases"/>
    <property type="match status" value="1"/>
</dbReference>
<dbReference type="AlphaFoldDB" id="A0ABD5S707"/>
<dbReference type="InterPro" id="IPR011527">
    <property type="entry name" value="ABC1_TM_dom"/>
</dbReference>
<dbReference type="PROSITE" id="PS50929">
    <property type="entry name" value="ABC_TM1F"/>
    <property type="match status" value="1"/>
</dbReference>
<evidence type="ECO:0000256" key="9">
    <source>
        <dbReference type="SAM" id="Phobius"/>
    </source>
</evidence>
<name>A0ABD5S707_9EURY</name>
<dbReference type="GO" id="GO:0005524">
    <property type="term" value="F:ATP binding"/>
    <property type="evidence" value="ECO:0007669"/>
    <property type="project" value="UniProtKB-KW"/>
</dbReference>
<dbReference type="RefSeq" id="WP_379778622.1">
    <property type="nucleotide sequence ID" value="NZ_JBHSWW010000010.1"/>
</dbReference>
<evidence type="ECO:0000256" key="7">
    <source>
        <dbReference type="ARBA" id="ARBA00022989"/>
    </source>
</evidence>
<organism evidence="12 13">
    <name type="scientific">Halorubrum tibetense</name>
    <dbReference type="NCBI Taxonomy" id="175631"/>
    <lineage>
        <taxon>Archaea</taxon>
        <taxon>Methanobacteriati</taxon>
        <taxon>Methanobacteriota</taxon>
        <taxon>Stenosarchaea group</taxon>
        <taxon>Halobacteria</taxon>
        <taxon>Halobacteriales</taxon>
        <taxon>Haloferacaceae</taxon>
        <taxon>Halorubrum</taxon>
    </lineage>
</organism>
<evidence type="ECO:0000256" key="6">
    <source>
        <dbReference type="ARBA" id="ARBA00022840"/>
    </source>
</evidence>
<dbReference type="Proteomes" id="UP001596442">
    <property type="component" value="Unassembled WGS sequence"/>
</dbReference>
<feature type="domain" description="ABC transporter" evidence="10">
    <location>
        <begin position="363"/>
        <end position="597"/>
    </location>
</feature>
<dbReference type="PROSITE" id="PS00211">
    <property type="entry name" value="ABC_TRANSPORTER_1"/>
    <property type="match status" value="1"/>
</dbReference>
<keyword evidence="4 9" id="KW-0812">Transmembrane</keyword>
<evidence type="ECO:0000259" key="10">
    <source>
        <dbReference type="PROSITE" id="PS50893"/>
    </source>
</evidence>
<evidence type="ECO:0000259" key="11">
    <source>
        <dbReference type="PROSITE" id="PS50929"/>
    </source>
</evidence>
<evidence type="ECO:0000256" key="3">
    <source>
        <dbReference type="ARBA" id="ARBA00022475"/>
    </source>
</evidence>
<dbReference type="PANTHER" id="PTHR24221">
    <property type="entry name" value="ATP-BINDING CASSETTE SUB-FAMILY B"/>
    <property type="match status" value="1"/>
</dbReference>
<proteinExistence type="predicted"/>
<evidence type="ECO:0000256" key="2">
    <source>
        <dbReference type="ARBA" id="ARBA00022448"/>
    </source>
</evidence>
<keyword evidence="5" id="KW-0547">Nucleotide-binding</keyword>
<comment type="caution">
    <text evidence="12">The sequence shown here is derived from an EMBL/GenBank/DDBJ whole genome shotgun (WGS) entry which is preliminary data.</text>
</comment>
<evidence type="ECO:0000313" key="13">
    <source>
        <dbReference type="Proteomes" id="UP001596442"/>
    </source>
</evidence>
<dbReference type="SUPFAM" id="SSF52540">
    <property type="entry name" value="P-loop containing nucleoside triphosphate hydrolases"/>
    <property type="match status" value="1"/>
</dbReference>
<dbReference type="PROSITE" id="PS50893">
    <property type="entry name" value="ABC_TRANSPORTER_2"/>
    <property type="match status" value="1"/>
</dbReference>
<feature type="transmembrane region" description="Helical" evidence="9">
    <location>
        <begin position="171"/>
        <end position="196"/>
    </location>
</feature>
<accession>A0ABD5S707</accession>
<dbReference type="Pfam" id="PF00664">
    <property type="entry name" value="ABC_membrane"/>
    <property type="match status" value="1"/>
</dbReference>
<keyword evidence="13" id="KW-1185">Reference proteome</keyword>
<evidence type="ECO:0000256" key="1">
    <source>
        <dbReference type="ARBA" id="ARBA00004651"/>
    </source>
</evidence>
<dbReference type="GO" id="GO:0055085">
    <property type="term" value="P:transmembrane transport"/>
    <property type="evidence" value="ECO:0007669"/>
    <property type="project" value="UniProtKB-ARBA"/>
</dbReference>
<keyword evidence="8 9" id="KW-0472">Membrane</keyword>
<keyword evidence="6 12" id="KW-0067">ATP-binding</keyword>
<keyword evidence="7 9" id="KW-1133">Transmembrane helix</keyword>
<feature type="transmembrane region" description="Helical" evidence="9">
    <location>
        <begin position="275"/>
        <end position="308"/>
    </location>
</feature>
<evidence type="ECO:0000256" key="4">
    <source>
        <dbReference type="ARBA" id="ARBA00022692"/>
    </source>
</evidence>
<feature type="domain" description="ABC transmembrane type-1" evidence="11">
    <location>
        <begin position="30"/>
        <end position="328"/>
    </location>
</feature>